<keyword evidence="4" id="KW-1185">Reference proteome</keyword>
<organism evidence="3 4">
    <name type="scientific">Pythium insidiosum</name>
    <name type="common">Pythiosis disease agent</name>
    <dbReference type="NCBI Taxonomy" id="114742"/>
    <lineage>
        <taxon>Eukaryota</taxon>
        <taxon>Sar</taxon>
        <taxon>Stramenopiles</taxon>
        <taxon>Oomycota</taxon>
        <taxon>Peronosporomycetes</taxon>
        <taxon>Pythiales</taxon>
        <taxon>Pythiaceae</taxon>
        <taxon>Pythium</taxon>
    </lineage>
</organism>
<dbReference type="Proteomes" id="UP001209570">
    <property type="component" value="Unassembled WGS sequence"/>
</dbReference>
<sequence length="327" mass="37220">MRRPGRRGQAAADGEHADDAAAGGSSANASAEHRAVEFLRRSMKAQQHWRPSQALAKCLGVPHQRLMLTQRKEDAANAVWATTLVLVFCASSLAELHELWFELSRAATAWLYQQPHFLENRVELVQSAGALQGVRDVEELLTTMFPEPKDPETAALERALGEDWKICYLEEPPYSMYFWNEKTNHSTWRNPVERARQEKERREKKLKRDALLAKALPMRLRINRDPTPPDRPRRACDVCVRQRRQAPPNEATVLCLACESTYYCDKCCDLAHVDRRTVGHIDTSFRFVECLGIDGFPRPPLRVLPPKTVILPPDVVGTPEPSPRERK</sequence>
<evidence type="ECO:0000313" key="3">
    <source>
        <dbReference type="EMBL" id="KAJ0395761.1"/>
    </source>
</evidence>
<reference evidence="3" key="1">
    <citation type="submission" date="2021-12" db="EMBL/GenBank/DDBJ databases">
        <title>Prjna785345.</title>
        <authorList>
            <person name="Rujirawat T."/>
            <person name="Krajaejun T."/>
        </authorList>
    </citation>
    <scope>NUCLEOTIDE SEQUENCE</scope>
    <source>
        <strain evidence="3">Pi057C3</strain>
    </source>
</reference>
<feature type="domain" description="WW" evidence="2">
    <location>
        <begin position="158"/>
        <end position="193"/>
    </location>
</feature>
<dbReference type="EMBL" id="JAKCXM010000326">
    <property type="protein sequence ID" value="KAJ0395761.1"/>
    <property type="molecule type" value="Genomic_DNA"/>
</dbReference>
<comment type="caution">
    <text evidence="3">The sequence shown here is derived from an EMBL/GenBank/DDBJ whole genome shotgun (WGS) entry which is preliminary data.</text>
</comment>
<evidence type="ECO:0000256" key="1">
    <source>
        <dbReference type="SAM" id="MobiDB-lite"/>
    </source>
</evidence>
<gene>
    <name evidence="3" type="ORF">P43SY_005678</name>
</gene>
<dbReference type="InterPro" id="IPR001202">
    <property type="entry name" value="WW_dom"/>
</dbReference>
<feature type="region of interest" description="Disordered" evidence="1">
    <location>
        <begin position="1"/>
        <end position="29"/>
    </location>
</feature>
<dbReference type="Gene3D" id="4.10.830.40">
    <property type="match status" value="1"/>
</dbReference>
<feature type="compositionally biased region" description="Low complexity" evidence="1">
    <location>
        <begin position="20"/>
        <end position="29"/>
    </location>
</feature>
<dbReference type="PROSITE" id="PS50020">
    <property type="entry name" value="WW_DOMAIN_2"/>
    <property type="match status" value="1"/>
</dbReference>
<name>A0AAD5Q7P7_PYTIN</name>
<protein>
    <recommendedName>
        <fullName evidence="2">WW domain-containing protein</fullName>
    </recommendedName>
</protein>
<evidence type="ECO:0000313" key="4">
    <source>
        <dbReference type="Proteomes" id="UP001209570"/>
    </source>
</evidence>
<accession>A0AAD5Q7P7</accession>
<evidence type="ECO:0000259" key="2">
    <source>
        <dbReference type="PROSITE" id="PS50020"/>
    </source>
</evidence>
<proteinExistence type="predicted"/>
<dbReference type="AlphaFoldDB" id="A0AAD5Q7P7"/>